<keyword evidence="2" id="KW-1185">Reference proteome</keyword>
<evidence type="ECO:0000313" key="1">
    <source>
        <dbReference type="EMBL" id="KAB7741754.1"/>
    </source>
</evidence>
<organism evidence="1 2">
    <name type="scientific">Parvibaculum sedimenti</name>
    <dbReference type="NCBI Taxonomy" id="2608632"/>
    <lineage>
        <taxon>Bacteria</taxon>
        <taxon>Pseudomonadati</taxon>
        <taxon>Pseudomonadota</taxon>
        <taxon>Alphaproteobacteria</taxon>
        <taxon>Hyphomicrobiales</taxon>
        <taxon>Parvibaculaceae</taxon>
        <taxon>Parvibaculum</taxon>
    </lineage>
</organism>
<dbReference type="RefSeq" id="WP_152215057.1">
    <property type="nucleotide sequence ID" value="NZ_WESC01000003.1"/>
</dbReference>
<gene>
    <name evidence="1" type="ORF">F2P47_04955</name>
</gene>
<comment type="caution">
    <text evidence="1">The sequence shown here is derived from an EMBL/GenBank/DDBJ whole genome shotgun (WGS) entry which is preliminary data.</text>
</comment>
<dbReference type="Proteomes" id="UP000468901">
    <property type="component" value="Unassembled WGS sequence"/>
</dbReference>
<dbReference type="AlphaFoldDB" id="A0A6N6VQE2"/>
<name>A0A6N6VQE2_9HYPH</name>
<accession>A0A6N6VQE2</accession>
<reference evidence="1 2" key="1">
    <citation type="submission" date="2019-09" db="EMBL/GenBank/DDBJ databases">
        <title>Parvibaculum sedimenti sp. nov., isolated from sediment.</title>
        <authorList>
            <person name="Wang Y."/>
        </authorList>
    </citation>
    <scope>NUCLEOTIDE SEQUENCE [LARGE SCALE GENOMIC DNA]</scope>
    <source>
        <strain evidence="1 2">HXT-9</strain>
    </source>
</reference>
<proteinExistence type="predicted"/>
<sequence length="87" mass="9371">MTAIKGVAHQPASPMSIKPETRDALLAAIAKARSWIDDIVAGRIDSLDEIARREGKVERHIRLLAPLAFVSLQVVRAIVAGDACDIT</sequence>
<evidence type="ECO:0000313" key="2">
    <source>
        <dbReference type="Proteomes" id="UP000468901"/>
    </source>
</evidence>
<dbReference type="EMBL" id="WESC01000003">
    <property type="protein sequence ID" value="KAB7741754.1"/>
    <property type="molecule type" value="Genomic_DNA"/>
</dbReference>
<protein>
    <submittedName>
        <fullName evidence="1">Uncharacterized protein</fullName>
    </submittedName>
</protein>